<dbReference type="EMBL" id="JAKFHA010000001">
    <property type="protein sequence ID" value="MCF2525833.1"/>
    <property type="molecule type" value="Genomic_DNA"/>
</dbReference>
<dbReference type="AlphaFoldDB" id="A0AA41PTZ0"/>
<accession>A0AA41PTZ0</accession>
<dbReference type="Proteomes" id="UP001165378">
    <property type="component" value="Unassembled WGS sequence"/>
</dbReference>
<reference evidence="1" key="1">
    <citation type="submission" date="2022-01" db="EMBL/GenBank/DDBJ databases">
        <title>Genome-Based Taxonomic Classification of the Phylum Actinobacteria.</title>
        <authorList>
            <person name="Gao Y."/>
        </authorList>
    </citation>
    <scope>NUCLEOTIDE SEQUENCE</scope>
    <source>
        <strain evidence="1">KLBMP 8922</strain>
    </source>
</reference>
<name>A0AA41PTZ0_9ACTN</name>
<dbReference type="SUPFAM" id="SSF82171">
    <property type="entry name" value="DPP6 N-terminal domain-like"/>
    <property type="match status" value="1"/>
</dbReference>
<evidence type="ECO:0000313" key="2">
    <source>
        <dbReference type="Proteomes" id="UP001165378"/>
    </source>
</evidence>
<sequence>MDDTDAMDGTGTFVRSAAEARPGQLLLECRAPNRASSHAFDLHPDGSLLVVGTVPESGYGAEFHVVDVATGEQRLVHAEAAGARQAAVHAVLFDTAGTGLVYAVDGRTCHVDLGSGAVRELAAYEQGKTASFNPYCLRPQWDAARQRLLLFDAGDAVRVVAMAGPEAEQAGGVADLCRLSTRDDDAGPAATEVRAAALSRDGSRLALHRVSRGIVYGHDDAAHDTTNEVELRDVDTGVLLRRIPLPAPLHTDGIGSLGFAPDGTSLVADPEPAQGPCGIDAESGRLLWAFPHAHRNDRWDECFGWAYSPAGDLLAVGRYTAGRGITLHDAGDRSPYPLALERVENQRVMRLVFAADGTRLAAGGSAGMLTVRAI</sequence>
<comment type="caution">
    <text evidence="1">The sequence shown here is derived from an EMBL/GenBank/DDBJ whole genome shotgun (WGS) entry which is preliminary data.</text>
</comment>
<keyword evidence="2" id="KW-1185">Reference proteome</keyword>
<evidence type="ECO:0000313" key="1">
    <source>
        <dbReference type="EMBL" id="MCF2525833.1"/>
    </source>
</evidence>
<dbReference type="Gene3D" id="2.130.10.10">
    <property type="entry name" value="YVTN repeat-like/Quinoprotein amine dehydrogenase"/>
    <property type="match status" value="1"/>
</dbReference>
<proteinExistence type="predicted"/>
<dbReference type="InterPro" id="IPR015943">
    <property type="entry name" value="WD40/YVTN_repeat-like_dom_sf"/>
</dbReference>
<gene>
    <name evidence="1" type="ORF">LZ495_01145</name>
</gene>
<organism evidence="1 2">
    <name type="scientific">Yinghuangia soli</name>
    <dbReference type="NCBI Taxonomy" id="2908204"/>
    <lineage>
        <taxon>Bacteria</taxon>
        <taxon>Bacillati</taxon>
        <taxon>Actinomycetota</taxon>
        <taxon>Actinomycetes</taxon>
        <taxon>Kitasatosporales</taxon>
        <taxon>Streptomycetaceae</taxon>
        <taxon>Yinghuangia</taxon>
    </lineage>
</organism>
<dbReference type="RefSeq" id="WP_235049857.1">
    <property type="nucleotide sequence ID" value="NZ_JAKFHA010000001.1"/>
</dbReference>
<protein>
    <submittedName>
        <fullName evidence="1">WD40 repeat domain-containing protein</fullName>
    </submittedName>
</protein>